<sequence length="177" mass="19824">MASAGDMSFLAKMKLSCVFAWISDDFMLDDVDRRLLRVWQAEPSLTVAELAERCAVSPLKAARRVARLEETGVILGRHAVIDWRVLGYAVSVSLRVTLDKTQGRAFDEFIDAARGIAEVIEIQTFLGQVDVRLSVIARDMDHYQQIYRDHVLALPHIADIEALMTVSTVQVREGLPL</sequence>
<protein>
    <submittedName>
        <fullName evidence="5">Leucine-responsive regulatory protein</fullName>
    </submittedName>
</protein>
<dbReference type="Gene3D" id="1.10.10.10">
    <property type="entry name" value="Winged helix-like DNA-binding domain superfamily/Winged helix DNA-binding domain"/>
    <property type="match status" value="1"/>
</dbReference>
<reference evidence="5 6" key="1">
    <citation type="submission" date="2017-05" db="EMBL/GenBank/DDBJ databases">
        <authorList>
            <person name="Song R."/>
            <person name="Chenine A.L."/>
            <person name="Ruprecht R.M."/>
        </authorList>
    </citation>
    <scope>NUCLEOTIDE SEQUENCE [LARGE SCALE GENOMIC DNA]</scope>
    <source>
        <strain evidence="5 6">CECT 8899</strain>
    </source>
</reference>
<keyword evidence="1" id="KW-0805">Transcription regulation</keyword>
<dbReference type="InterPro" id="IPR000485">
    <property type="entry name" value="AsnC-type_HTH_dom"/>
</dbReference>
<dbReference type="PANTHER" id="PTHR30154:SF34">
    <property type="entry name" value="TRANSCRIPTIONAL REGULATOR AZLB"/>
    <property type="match status" value="1"/>
</dbReference>
<name>A0A238LI71_9RHOB</name>
<dbReference type="GO" id="GO:0005829">
    <property type="term" value="C:cytosol"/>
    <property type="evidence" value="ECO:0007669"/>
    <property type="project" value="TreeGrafter"/>
</dbReference>
<dbReference type="Proteomes" id="UP000201613">
    <property type="component" value="Unassembled WGS sequence"/>
</dbReference>
<dbReference type="InterPro" id="IPR019888">
    <property type="entry name" value="Tscrpt_reg_AsnC-like"/>
</dbReference>
<dbReference type="InterPro" id="IPR036388">
    <property type="entry name" value="WH-like_DNA-bd_sf"/>
</dbReference>
<dbReference type="GO" id="GO:0043200">
    <property type="term" value="P:response to amino acid"/>
    <property type="evidence" value="ECO:0007669"/>
    <property type="project" value="TreeGrafter"/>
</dbReference>
<dbReference type="Pfam" id="PF01037">
    <property type="entry name" value="AsnC_trans_reg"/>
    <property type="match status" value="1"/>
</dbReference>
<evidence type="ECO:0000256" key="1">
    <source>
        <dbReference type="ARBA" id="ARBA00023015"/>
    </source>
</evidence>
<dbReference type="SUPFAM" id="SSF46785">
    <property type="entry name" value="Winged helix' DNA-binding domain"/>
    <property type="match status" value="1"/>
</dbReference>
<evidence type="ECO:0000259" key="4">
    <source>
        <dbReference type="PROSITE" id="PS50956"/>
    </source>
</evidence>
<dbReference type="EMBL" id="FXZK01000005">
    <property type="protein sequence ID" value="SMY08656.1"/>
    <property type="molecule type" value="Genomic_DNA"/>
</dbReference>
<keyword evidence="2" id="KW-0238">DNA-binding</keyword>
<dbReference type="InterPro" id="IPR019887">
    <property type="entry name" value="Tscrpt_reg_AsnC/Lrp_C"/>
</dbReference>
<keyword evidence="3" id="KW-0804">Transcription</keyword>
<keyword evidence="6" id="KW-1185">Reference proteome</keyword>
<dbReference type="AlphaFoldDB" id="A0A238LI71"/>
<dbReference type="SMART" id="SM00344">
    <property type="entry name" value="HTH_ASNC"/>
    <property type="match status" value="1"/>
</dbReference>
<organism evidence="5 6">
    <name type="scientific">Flavimaricola marinus</name>
    <dbReference type="NCBI Taxonomy" id="1819565"/>
    <lineage>
        <taxon>Bacteria</taxon>
        <taxon>Pseudomonadati</taxon>
        <taxon>Pseudomonadota</taxon>
        <taxon>Alphaproteobacteria</taxon>
        <taxon>Rhodobacterales</taxon>
        <taxon>Paracoccaceae</taxon>
        <taxon>Flavimaricola</taxon>
    </lineage>
</organism>
<feature type="domain" description="HTH asnC-type" evidence="4">
    <location>
        <begin position="28"/>
        <end position="89"/>
    </location>
</feature>
<evidence type="ECO:0000256" key="2">
    <source>
        <dbReference type="ARBA" id="ARBA00023125"/>
    </source>
</evidence>
<dbReference type="InterPro" id="IPR036390">
    <property type="entry name" value="WH_DNA-bd_sf"/>
</dbReference>
<dbReference type="PROSITE" id="PS50956">
    <property type="entry name" value="HTH_ASNC_2"/>
    <property type="match status" value="1"/>
</dbReference>
<dbReference type="PANTHER" id="PTHR30154">
    <property type="entry name" value="LEUCINE-RESPONSIVE REGULATORY PROTEIN"/>
    <property type="match status" value="1"/>
</dbReference>
<dbReference type="InterPro" id="IPR011008">
    <property type="entry name" value="Dimeric_a/b-barrel"/>
</dbReference>
<dbReference type="Gene3D" id="3.30.70.920">
    <property type="match status" value="1"/>
</dbReference>
<dbReference type="GO" id="GO:0043565">
    <property type="term" value="F:sequence-specific DNA binding"/>
    <property type="evidence" value="ECO:0007669"/>
    <property type="project" value="InterPro"/>
</dbReference>
<evidence type="ECO:0000256" key="3">
    <source>
        <dbReference type="ARBA" id="ARBA00023163"/>
    </source>
</evidence>
<dbReference type="PRINTS" id="PR00033">
    <property type="entry name" value="HTHASNC"/>
</dbReference>
<accession>A0A238LI71</accession>
<gene>
    <name evidence="5" type="primary">lrp_5</name>
    <name evidence="5" type="ORF">LOM8899_02811</name>
</gene>
<proteinExistence type="predicted"/>
<dbReference type="SUPFAM" id="SSF54909">
    <property type="entry name" value="Dimeric alpha+beta barrel"/>
    <property type="match status" value="1"/>
</dbReference>
<evidence type="ECO:0000313" key="5">
    <source>
        <dbReference type="EMBL" id="SMY08656.1"/>
    </source>
</evidence>
<dbReference type="Pfam" id="PF13412">
    <property type="entry name" value="HTH_24"/>
    <property type="match status" value="1"/>
</dbReference>
<evidence type="ECO:0000313" key="6">
    <source>
        <dbReference type="Proteomes" id="UP000201613"/>
    </source>
</evidence>